<name>M7NZA9_9GAMM</name>
<keyword evidence="2" id="KW-0677">Repeat</keyword>
<dbReference type="OrthoDB" id="9803764at2"/>
<dbReference type="InterPro" id="IPR029062">
    <property type="entry name" value="Class_I_gatase-like"/>
</dbReference>
<dbReference type="PROSITE" id="PS51276">
    <property type="entry name" value="PEPTIDASE_C56_PFPI"/>
    <property type="match status" value="1"/>
</dbReference>
<dbReference type="AlphaFoldDB" id="M7NZA9"/>
<dbReference type="FunFam" id="3.40.50.880:FF:000015">
    <property type="entry name" value="Protein DJ-1 homolog C"/>
    <property type="match status" value="1"/>
</dbReference>
<evidence type="ECO:0000259" key="3">
    <source>
        <dbReference type="Pfam" id="PF01965"/>
    </source>
</evidence>
<evidence type="ECO:0000256" key="1">
    <source>
        <dbReference type="ARBA" id="ARBA00008542"/>
    </source>
</evidence>
<dbReference type="RefSeq" id="WP_009726899.1">
    <property type="nucleotide sequence ID" value="NZ_APHR01000052.1"/>
</dbReference>
<dbReference type="eggNOG" id="COG0693">
    <property type="taxonomic scope" value="Bacteria"/>
</dbReference>
<accession>M7NZA9</accession>
<dbReference type="InterPro" id="IPR006286">
    <property type="entry name" value="C56_PfpI-like"/>
</dbReference>
<dbReference type="InterPro" id="IPR002818">
    <property type="entry name" value="DJ-1/PfpI"/>
</dbReference>
<dbReference type="STRING" id="1286106.MPL1_09647"/>
<dbReference type="InterPro" id="IPR006287">
    <property type="entry name" value="DJ-1"/>
</dbReference>
<dbReference type="Gene3D" id="3.40.50.880">
    <property type="match status" value="1"/>
</dbReference>
<evidence type="ECO:0000313" key="4">
    <source>
        <dbReference type="EMBL" id="EMR12556.1"/>
    </source>
</evidence>
<dbReference type="PATRIC" id="fig|1286106.3.peg.1932"/>
<dbReference type="NCBIfam" id="TIGR01383">
    <property type="entry name" value="not_thiJ"/>
    <property type="match status" value="1"/>
</dbReference>
<dbReference type="InterPro" id="IPR050325">
    <property type="entry name" value="Prot/Nucl_acid_deglycase"/>
</dbReference>
<comment type="caution">
    <text evidence="4">The sequence shown here is derived from an EMBL/GenBank/DDBJ whole genome shotgun (WGS) entry which is preliminary data.</text>
</comment>
<organism evidence="4 5">
    <name type="scientific">Methylophaga lonarensis MPL</name>
    <dbReference type="NCBI Taxonomy" id="1286106"/>
    <lineage>
        <taxon>Bacteria</taxon>
        <taxon>Pseudomonadati</taxon>
        <taxon>Pseudomonadota</taxon>
        <taxon>Gammaproteobacteria</taxon>
        <taxon>Thiotrichales</taxon>
        <taxon>Piscirickettsiaceae</taxon>
        <taxon>Methylophaga</taxon>
    </lineage>
</organism>
<evidence type="ECO:0000313" key="5">
    <source>
        <dbReference type="Proteomes" id="UP000012019"/>
    </source>
</evidence>
<dbReference type="SUPFAM" id="SSF52317">
    <property type="entry name" value="Class I glutamine amidotransferase-like"/>
    <property type="match status" value="1"/>
</dbReference>
<comment type="similarity">
    <text evidence="1">Belongs to the peptidase C56 family.</text>
</comment>
<reference evidence="4 5" key="1">
    <citation type="journal article" date="2013" name="Genome Announc.">
        <title>Draft Genome Sequence of Methylophaga lonarensis MPLT, a Haloalkaliphilic (Non-Methane-Utilizing) Methylotroph.</title>
        <authorList>
            <person name="Shetty S.A."/>
            <person name="Marathe N.P."/>
            <person name="Munot H."/>
            <person name="Antony C.P."/>
            <person name="Dhotre D.P."/>
            <person name="Murrell J.C."/>
            <person name="Shouche Y.S."/>
        </authorList>
    </citation>
    <scope>NUCLEOTIDE SEQUENCE [LARGE SCALE GENOMIC DNA]</scope>
    <source>
        <strain evidence="4 5">MPL</strain>
    </source>
</reference>
<dbReference type="Pfam" id="PF01965">
    <property type="entry name" value="DJ-1_PfpI"/>
    <property type="match status" value="1"/>
</dbReference>
<dbReference type="Proteomes" id="UP000012019">
    <property type="component" value="Unassembled WGS sequence"/>
</dbReference>
<protein>
    <recommendedName>
        <fullName evidence="3">DJ-1/PfpI domain-containing protein</fullName>
    </recommendedName>
</protein>
<keyword evidence="5" id="KW-1185">Reference proteome</keyword>
<dbReference type="GO" id="GO:0005737">
    <property type="term" value="C:cytoplasm"/>
    <property type="evidence" value="ECO:0007669"/>
    <property type="project" value="UniProtKB-ARBA"/>
</dbReference>
<dbReference type="CDD" id="cd03135">
    <property type="entry name" value="GATase1_DJ-1"/>
    <property type="match status" value="1"/>
</dbReference>
<evidence type="ECO:0000256" key="2">
    <source>
        <dbReference type="ARBA" id="ARBA00022737"/>
    </source>
</evidence>
<proteinExistence type="inferred from homology"/>
<dbReference type="PANTHER" id="PTHR48094">
    <property type="entry name" value="PROTEIN/NUCLEIC ACID DEGLYCASE DJ-1-RELATED"/>
    <property type="match status" value="1"/>
</dbReference>
<feature type="domain" description="DJ-1/PfpI" evidence="3">
    <location>
        <begin position="3"/>
        <end position="166"/>
    </location>
</feature>
<dbReference type="EMBL" id="APHR01000052">
    <property type="protein sequence ID" value="EMR12556.1"/>
    <property type="molecule type" value="Genomic_DNA"/>
</dbReference>
<dbReference type="PANTHER" id="PTHR48094:SF12">
    <property type="entry name" value="PARKINSON DISEASE PROTEIN 7 HOMOLOG"/>
    <property type="match status" value="1"/>
</dbReference>
<sequence>MPTVLIPLADGFEELEAISAIDLLRRAGIHVTTASLNEQRQVTGSHDISLIADSTLSEVMNDDFDMLVLPGGQPGTNNLNADKRIHTIIKRLYKADAAVAAICAAPLVLAHAGVLSGKRATAYQGVLQSKDWNDIHLSDQPVEVDGNIITSRGPGTALDFSLAIIEKLLGSTLRQQVETDLLRTYH</sequence>
<gene>
    <name evidence="4" type="ORF">MPL1_09647</name>
</gene>